<gene>
    <name evidence="7 9" type="primary">recO</name>
    <name evidence="9" type="ORF">FHP25_16485</name>
</gene>
<evidence type="ECO:0000256" key="1">
    <source>
        <dbReference type="ARBA" id="ARBA00007452"/>
    </source>
</evidence>
<evidence type="ECO:0000256" key="7">
    <source>
        <dbReference type="HAMAP-Rule" id="MF_00201"/>
    </source>
</evidence>
<comment type="caution">
    <text evidence="9">The sequence shown here is derived from an EMBL/GenBank/DDBJ whole genome shotgun (WGS) entry which is preliminary data.</text>
</comment>
<dbReference type="SUPFAM" id="SSF57863">
    <property type="entry name" value="ArfGap/RecO-like zinc finger"/>
    <property type="match status" value="1"/>
</dbReference>
<dbReference type="Proteomes" id="UP000321638">
    <property type="component" value="Unassembled WGS sequence"/>
</dbReference>
<evidence type="ECO:0000256" key="2">
    <source>
        <dbReference type="ARBA" id="ARBA00021310"/>
    </source>
</evidence>
<dbReference type="Gene3D" id="2.40.50.140">
    <property type="entry name" value="Nucleic acid-binding proteins"/>
    <property type="match status" value="1"/>
</dbReference>
<feature type="domain" description="DNA replication/recombination mediator RecO N-terminal" evidence="8">
    <location>
        <begin position="1"/>
        <end position="71"/>
    </location>
</feature>
<dbReference type="Pfam" id="PF11967">
    <property type="entry name" value="RecO_N"/>
    <property type="match status" value="1"/>
</dbReference>
<dbReference type="PANTHER" id="PTHR33991:SF1">
    <property type="entry name" value="DNA REPAIR PROTEIN RECO"/>
    <property type="match status" value="1"/>
</dbReference>
<reference evidence="9 10" key="1">
    <citation type="submission" date="2019-06" db="EMBL/GenBank/DDBJ databases">
        <title>New taxonomy in bacterial strain CC-CFT640, isolated from vineyard.</title>
        <authorList>
            <person name="Lin S.-Y."/>
            <person name="Tsai C.-F."/>
            <person name="Young C.-C."/>
        </authorList>
    </citation>
    <scope>NUCLEOTIDE SEQUENCE [LARGE SCALE GENOMIC DNA]</scope>
    <source>
        <strain evidence="9 10">CC-CFT640</strain>
    </source>
</reference>
<dbReference type="SUPFAM" id="SSF50249">
    <property type="entry name" value="Nucleic acid-binding proteins"/>
    <property type="match status" value="1"/>
</dbReference>
<dbReference type="RefSeq" id="WP_147848044.1">
    <property type="nucleotide sequence ID" value="NZ_VDUZ01000017.1"/>
</dbReference>
<evidence type="ECO:0000313" key="9">
    <source>
        <dbReference type="EMBL" id="TXL74671.1"/>
    </source>
</evidence>
<evidence type="ECO:0000259" key="8">
    <source>
        <dbReference type="Pfam" id="PF11967"/>
    </source>
</evidence>
<evidence type="ECO:0000256" key="6">
    <source>
        <dbReference type="ARBA" id="ARBA00033409"/>
    </source>
</evidence>
<dbReference type="InterPro" id="IPR003717">
    <property type="entry name" value="RecO"/>
</dbReference>
<dbReference type="InterPro" id="IPR022572">
    <property type="entry name" value="DNA_rep/recomb_RecO_N"/>
</dbReference>
<organism evidence="9 10">
    <name type="scientific">Vineibacter terrae</name>
    <dbReference type="NCBI Taxonomy" id="2586908"/>
    <lineage>
        <taxon>Bacteria</taxon>
        <taxon>Pseudomonadati</taxon>
        <taxon>Pseudomonadota</taxon>
        <taxon>Alphaproteobacteria</taxon>
        <taxon>Hyphomicrobiales</taxon>
        <taxon>Vineibacter</taxon>
    </lineage>
</organism>
<dbReference type="Pfam" id="PF02565">
    <property type="entry name" value="RecO_C"/>
    <property type="match status" value="1"/>
</dbReference>
<dbReference type="EMBL" id="VDUZ01000017">
    <property type="protein sequence ID" value="TXL74671.1"/>
    <property type="molecule type" value="Genomic_DNA"/>
</dbReference>
<dbReference type="InterPro" id="IPR042242">
    <property type="entry name" value="RecO_C"/>
</dbReference>
<dbReference type="Gene3D" id="1.20.1440.120">
    <property type="entry name" value="Recombination protein O, C-terminal domain"/>
    <property type="match status" value="1"/>
</dbReference>
<accession>A0A5C8PL62</accession>
<keyword evidence="4 7" id="KW-0233">DNA recombination</keyword>
<comment type="similarity">
    <text evidence="1 7">Belongs to the RecO family.</text>
</comment>
<evidence type="ECO:0000256" key="3">
    <source>
        <dbReference type="ARBA" id="ARBA00022763"/>
    </source>
</evidence>
<dbReference type="AlphaFoldDB" id="A0A5C8PL62"/>
<dbReference type="HAMAP" id="MF_00201">
    <property type="entry name" value="RecO"/>
    <property type="match status" value="1"/>
</dbReference>
<keyword evidence="5 7" id="KW-0234">DNA repair</keyword>
<comment type="function">
    <text evidence="7">Involved in DNA repair and RecF pathway recombination.</text>
</comment>
<evidence type="ECO:0000256" key="4">
    <source>
        <dbReference type="ARBA" id="ARBA00023172"/>
    </source>
</evidence>
<keyword evidence="3 7" id="KW-0227">DNA damage</keyword>
<evidence type="ECO:0000256" key="5">
    <source>
        <dbReference type="ARBA" id="ARBA00023204"/>
    </source>
</evidence>
<dbReference type="InterPro" id="IPR012340">
    <property type="entry name" value="NA-bd_OB-fold"/>
</dbReference>
<name>A0A5C8PL62_9HYPH</name>
<dbReference type="GO" id="GO:0043590">
    <property type="term" value="C:bacterial nucleoid"/>
    <property type="evidence" value="ECO:0007669"/>
    <property type="project" value="TreeGrafter"/>
</dbReference>
<dbReference type="NCBIfam" id="TIGR00613">
    <property type="entry name" value="reco"/>
    <property type="match status" value="1"/>
</dbReference>
<dbReference type="InterPro" id="IPR037278">
    <property type="entry name" value="ARFGAP/RecO"/>
</dbReference>
<dbReference type="GO" id="GO:0006310">
    <property type="term" value="P:DNA recombination"/>
    <property type="evidence" value="ECO:0007669"/>
    <property type="project" value="UniProtKB-UniRule"/>
</dbReference>
<dbReference type="PANTHER" id="PTHR33991">
    <property type="entry name" value="DNA REPAIR PROTEIN RECO"/>
    <property type="match status" value="1"/>
</dbReference>
<dbReference type="GO" id="GO:0006302">
    <property type="term" value="P:double-strand break repair"/>
    <property type="evidence" value="ECO:0007669"/>
    <property type="project" value="TreeGrafter"/>
</dbReference>
<keyword evidence="10" id="KW-1185">Reference proteome</keyword>
<evidence type="ECO:0000313" key="10">
    <source>
        <dbReference type="Proteomes" id="UP000321638"/>
    </source>
</evidence>
<dbReference type="OrthoDB" id="9804792at2"/>
<proteinExistence type="inferred from homology"/>
<sequence>MEWTEDGIVLAARAHGESALIVSLLTAAHGRHAGLVHGGASTRQRPVWQPGNRVRAEWRARLADQLGTFKGELQTAHAARALDDPQALAGLLAACATLDAALPEREPHPALFEGVAALLGALGHAGWPTIYVHLELGLLQELGFGLDLQRCAATGASDDLAYVSPRTGRAVSRTAGEPYKDKLLALPDFLARRTLAATDEVLTGLELTGYFLERHVFWPHNKPLPPARDRFIETLQRLSTTICG</sequence>
<protein>
    <recommendedName>
        <fullName evidence="2 7">DNA repair protein RecO</fullName>
    </recommendedName>
    <alternativeName>
        <fullName evidence="6 7">Recombination protein O</fullName>
    </alternativeName>
</protein>